<dbReference type="PRINTS" id="PR00096">
    <property type="entry name" value="GATASE"/>
</dbReference>
<dbReference type="AlphaFoldDB" id="T1B9P1"/>
<keyword evidence="5" id="KW-0436">Ligase</keyword>
<comment type="pathway">
    <text evidence="1">Pyrimidine metabolism; UMP biosynthesis via de novo pathway; (S)-dihydroorotate from bicarbonate: step 1/3.</text>
</comment>
<dbReference type="Pfam" id="PF00988">
    <property type="entry name" value="CPSase_sm_chain"/>
    <property type="match status" value="1"/>
</dbReference>
<evidence type="ECO:0000256" key="6">
    <source>
        <dbReference type="ARBA" id="ARBA00022741"/>
    </source>
</evidence>
<dbReference type="PRINTS" id="PR00099">
    <property type="entry name" value="CPSGATASE"/>
</dbReference>
<dbReference type="GO" id="GO:0006221">
    <property type="term" value="P:pyrimidine nucleotide biosynthetic process"/>
    <property type="evidence" value="ECO:0007669"/>
    <property type="project" value="UniProtKB-KW"/>
</dbReference>
<gene>
    <name evidence="14" type="ORF">B1B_06471</name>
</gene>
<feature type="domain" description="Carbamoyl-phosphate synthase small subunit N-terminal" evidence="13">
    <location>
        <begin position="3"/>
        <end position="133"/>
    </location>
</feature>
<organism evidence="14">
    <name type="scientific">mine drainage metagenome</name>
    <dbReference type="NCBI Taxonomy" id="410659"/>
    <lineage>
        <taxon>unclassified sequences</taxon>
        <taxon>metagenomes</taxon>
        <taxon>ecological metagenomes</taxon>
    </lineage>
</organism>
<dbReference type="FunFam" id="3.50.30.20:FF:000001">
    <property type="entry name" value="Carbamoyl-phosphate synthase small chain"/>
    <property type="match status" value="1"/>
</dbReference>
<evidence type="ECO:0000256" key="4">
    <source>
        <dbReference type="ARBA" id="ARBA00012738"/>
    </source>
</evidence>
<dbReference type="CDD" id="cd01744">
    <property type="entry name" value="GATase1_CPSase"/>
    <property type="match status" value="1"/>
</dbReference>
<dbReference type="InterPro" id="IPR002474">
    <property type="entry name" value="CarbamoylP_synth_ssu_N"/>
</dbReference>
<dbReference type="PRINTS" id="PR00097">
    <property type="entry name" value="ANTSNTHASEII"/>
</dbReference>
<dbReference type="GO" id="GO:0004088">
    <property type="term" value="F:carbamoyl-phosphate synthase (glutamine-hydrolyzing) activity"/>
    <property type="evidence" value="ECO:0007669"/>
    <property type="project" value="UniProtKB-EC"/>
</dbReference>
<comment type="catalytic activity">
    <reaction evidence="12">
        <text>L-glutamine + H2O = L-glutamate + NH4(+)</text>
        <dbReference type="Rhea" id="RHEA:15889"/>
        <dbReference type="ChEBI" id="CHEBI:15377"/>
        <dbReference type="ChEBI" id="CHEBI:28938"/>
        <dbReference type="ChEBI" id="CHEBI:29985"/>
        <dbReference type="ChEBI" id="CHEBI:58359"/>
    </reaction>
</comment>
<comment type="catalytic activity">
    <reaction evidence="11">
        <text>hydrogencarbonate + L-glutamine + 2 ATP + H2O = carbamoyl phosphate + L-glutamate + 2 ADP + phosphate + 2 H(+)</text>
        <dbReference type="Rhea" id="RHEA:18633"/>
        <dbReference type="ChEBI" id="CHEBI:15377"/>
        <dbReference type="ChEBI" id="CHEBI:15378"/>
        <dbReference type="ChEBI" id="CHEBI:17544"/>
        <dbReference type="ChEBI" id="CHEBI:29985"/>
        <dbReference type="ChEBI" id="CHEBI:30616"/>
        <dbReference type="ChEBI" id="CHEBI:43474"/>
        <dbReference type="ChEBI" id="CHEBI:58228"/>
        <dbReference type="ChEBI" id="CHEBI:58359"/>
        <dbReference type="ChEBI" id="CHEBI:456216"/>
        <dbReference type="EC" id="6.3.5.5"/>
    </reaction>
</comment>
<proteinExistence type="inferred from homology"/>
<evidence type="ECO:0000313" key="14">
    <source>
        <dbReference type="EMBL" id="EQD65138.1"/>
    </source>
</evidence>
<dbReference type="InterPro" id="IPR029062">
    <property type="entry name" value="Class_I_gatase-like"/>
</dbReference>
<dbReference type="Pfam" id="PF00117">
    <property type="entry name" value="GATase"/>
    <property type="match status" value="1"/>
</dbReference>
<dbReference type="InterPro" id="IPR050472">
    <property type="entry name" value="Anth_synth/Amidotransfase"/>
</dbReference>
<reference evidence="14" key="1">
    <citation type="submission" date="2013-08" db="EMBL/GenBank/DDBJ databases">
        <authorList>
            <person name="Mendez C."/>
            <person name="Richter M."/>
            <person name="Ferrer M."/>
            <person name="Sanchez J."/>
        </authorList>
    </citation>
    <scope>NUCLEOTIDE SEQUENCE</scope>
</reference>
<dbReference type="GO" id="GO:0006207">
    <property type="term" value="P:'de novo' pyrimidine nucleobase biosynthetic process"/>
    <property type="evidence" value="ECO:0007669"/>
    <property type="project" value="InterPro"/>
</dbReference>
<comment type="pathway">
    <text evidence="2">Amino-acid biosynthesis; L-arginine biosynthesis; carbamoyl phosphate from bicarbonate: step 1/1.</text>
</comment>
<dbReference type="GO" id="GO:0006541">
    <property type="term" value="P:glutamine metabolic process"/>
    <property type="evidence" value="ECO:0007669"/>
    <property type="project" value="InterPro"/>
</dbReference>
<dbReference type="InterPro" id="IPR036480">
    <property type="entry name" value="CarbP_synth_ssu_N_sf"/>
</dbReference>
<evidence type="ECO:0000259" key="13">
    <source>
        <dbReference type="SMART" id="SM01097"/>
    </source>
</evidence>
<keyword evidence="7" id="KW-0067">ATP-binding</keyword>
<dbReference type="PANTHER" id="PTHR43418:SF7">
    <property type="entry name" value="CARBAMOYL-PHOSPHATE SYNTHASE SMALL CHAIN"/>
    <property type="match status" value="1"/>
</dbReference>
<dbReference type="NCBIfam" id="TIGR01368">
    <property type="entry name" value="CPSaseIIsmall"/>
    <property type="match status" value="1"/>
</dbReference>
<evidence type="ECO:0000256" key="9">
    <source>
        <dbReference type="ARBA" id="ARBA00022975"/>
    </source>
</evidence>
<sequence>MSDPALLALADGTVFEGISAGRAGISTGEVVFNTALTGYQEILTDPSYYGQLVVLTMPHVGNVGTNAADCESTAPAAAGLIMRNASPTPSSWRFEETLSHFLEARGIVALAEVDTRKLTRHLRDRGAQNGCILAGSDAREGHARAIREALRVPAMAGCDLSHAVSVTEQTAWTEGSWNPGATKDLGRRSRGRGFQVVVYDFGVKRNILRLLVDAGCQVTIVPATSPAERLLQSLHPDGVLFSNGPGDPEAMTDAIARAQAWLSLRIPFFGICLGHQLLALASGARTRKMKFGHHGANHPVVELATGRVWITSQNHGFAVDEADLPAHLTPTHRSLFDGSLQGIERTDVPALGFQGHPEASPGPHDPAGLFDRFLCLMQAHGTNRRPGVDSGAFHA</sequence>
<comment type="similarity">
    <text evidence="3">Belongs to the CarA family.</text>
</comment>
<dbReference type="SUPFAM" id="SSF52021">
    <property type="entry name" value="Carbamoyl phosphate synthetase, small subunit N-terminal domain"/>
    <property type="match status" value="1"/>
</dbReference>
<evidence type="ECO:0000256" key="12">
    <source>
        <dbReference type="ARBA" id="ARBA00049285"/>
    </source>
</evidence>
<dbReference type="EMBL" id="AUZY01004099">
    <property type="protein sequence ID" value="EQD65138.1"/>
    <property type="molecule type" value="Genomic_DNA"/>
</dbReference>
<dbReference type="InterPro" id="IPR017926">
    <property type="entry name" value="GATASE"/>
</dbReference>
<dbReference type="InterPro" id="IPR035686">
    <property type="entry name" value="CPSase_GATase1"/>
</dbReference>
<dbReference type="Gene3D" id="3.40.50.880">
    <property type="match status" value="1"/>
</dbReference>
<evidence type="ECO:0000256" key="1">
    <source>
        <dbReference type="ARBA" id="ARBA00004812"/>
    </source>
</evidence>
<evidence type="ECO:0000256" key="3">
    <source>
        <dbReference type="ARBA" id="ARBA00007800"/>
    </source>
</evidence>
<dbReference type="EC" id="6.3.5.5" evidence="4"/>
<name>T1B9P1_9ZZZZ</name>
<dbReference type="SMART" id="SM01097">
    <property type="entry name" value="CPSase_sm_chain"/>
    <property type="match status" value="1"/>
</dbReference>
<dbReference type="SUPFAM" id="SSF52317">
    <property type="entry name" value="Class I glutamine amidotransferase-like"/>
    <property type="match status" value="1"/>
</dbReference>
<evidence type="ECO:0000256" key="10">
    <source>
        <dbReference type="ARBA" id="ARBA00044340"/>
    </source>
</evidence>
<dbReference type="PANTHER" id="PTHR43418">
    <property type="entry name" value="MULTIFUNCTIONAL TRYPTOPHAN BIOSYNTHESIS PROTEIN-RELATED"/>
    <property type="match status" value="1"/>
</dbReference>
<keyword evidence="6" id="KW-0547">Nucleotide-binding</keyword>
<evidence type="ECO:0000256" key="7">
    <source>
        <dbReference type="ARBA" id="ARBA00022840"/>
    </source>
</evidence>
<dbReference type="PROSITE" id="PS51273">
    <property type="entry name" value="GATASE_TYPE_1"/>
    <property type="match status" value="1"/>
</dbReference>
<dbReference type="GO" id="GO:0005524">
    <property type="term" value="F:ATP binding"/>
    <property type="evidence" value="ECO:0007669"/>
    <property type="project" value="UniProtKB-KW"/>
</dbReference>
<dbReference type="NCBIfam" id="NF009475">
    <property type="entry name" value="PRK12838.1"/>
    <property type="match status" value="1"/>
</dbReference>
<dbReference type="InterPro" id="IPR006274">
    <property type="entry name" value="CarbamoylP_synth_ssu"/>
</dbReference>
<accession>T1B9P1</accession>
<keyword evidence="9" id="KW-0665">Pyrimidine biosynthesis</keyword>
<evidence type="ECO:0000256" key="11">
    <source>
        <dbReference type="ARBA" id="ARBA00048816"/>
    </source>
</evidence>
<dbReference type="Gene3D" id="3.50.30.20">
    <property type="entry name" value="Carbamoyl-phosphate synthase small subunit, N-terminal domain"/>
    <property type="match status" value="1"/>
</dbReference>
<evidence type="ECO:0000256" key="5">
    <source>
        <dbReference type="ARBA" id="ARBA00022598"/>
    </source>
</evidence>
<keyword evidence="8" id="KW-0315">Glutamine amidotransferase</keyword>
<protein>
    <recommendedName>
        <fullName evidence="4">carbamoyl-phosphate synthase (glutamine-hydrolyzing)</fullName>
        <ecNumber evidence="4">6.3.5.5</ecNumber>
    </recommendedName>
    <alternativeName>
        <fullName evidence="10">Arginine-specific carbamoyl phosphate synthetase, glutamine chain</fullName>
    </alternativeName>
</protein>
<reference evidence="14" key="2">
    <citation type="journal article" date="2014" name="ISME J.">
        <title>Microbial stratification in low pH oxic and suboxic macroscopic growths along an acid mine drainage.</title>
        <authorList>
            <person name="Mendez-Garcia C."/>
            <person name="Mesa V."/>
            <person name="Sprenger R.R."/>
            <person name="Richter M."/>
            <person name="Diez M.S."/>
            <person name="Solano J."/>
            <person name="Bargiela R."/>
            <person name="Golyshina O.V."/>
            <person name="Manteca A."/>
            <person name="Ramos J.L."/>
            <person name="Gallego J.R."/>
            <person name="Llorente I."/>
            <person name="Martins Dos Santos V.A."/>
            <person name="Jensen O.N."/>
            <person name="Pelaez A.I."/>
            <person name="Sanchez J."/>
            <person name="Ferrer M."/>
        </authorList>
    </citation>
    <scope>NUCLEOTIDE SEQUENCE</scope>
</reference>
<evidence type="ECO:0000256" key="2">
    <source>
        <dbReference type="ARBA" id="ARBA00005077"/>
    </source>
</evidence>
<evidence type="ECO:0000256" key="8">
    <source>
        <dbReference type="ARBA" id="ARBA00022962"/>
    </source>
</evidence>
<dbReference type="HAMAP" id="MF_01209">
    <property type="entry name" value="CPSase_S_chain"/>
    <property type="match status" value="1"/>
</dbReference>
<comment type="caution">
    <text evidence="14">The sequence shown here is derived from an EMBL/GenBank/DDBJ whole genome shotgun (WGS) entry which is preliminary data.</text>
</comment>